<dbReference type="AlphaFoldDB" id="A0A318UER2"/>
<keyword evidence="4" id="KW-1185">Reference proteome</keyword>
<evidence type="ECO:0000256" key="1">
    <source>
        <dbReference type="ARBA" id="ARBA00006817"/>
    </source>
</evidence>
<dbReference type="SUPFAM" id="SSF55961">
    <property type="entry name" value="Bet v1-like"/>
    <property type="match status" value="1"/>
</dbReference>
<name>A0A318UER2_9SPHI</name>
<accession>A0A318UER2</accession>
<dbReference type="Pfam" id="PF08327">
    <property type="entry name" value="AHSA1"/>
    <property type="match status" value="1"/>
</dbReference>
<evidence type="ECO:0000313" key="4">
    <source>
        <dbReference type="Proteomes" id="UP000248198"/>
    </source>
</evidence>
<dbReference type="Proteomes" id="UP000248198">
    <property type="component" value="Unassembled WGS sequence"/>
</dbReference>
<feature type="domain" description="Activator of Hsp90 ATPase homologue 1/2-like C-terminal" evidence="2">
    <location>
        <begin position="24"/>
        <end position="162"/>
    </location>
</feature>
<protein>
    <submittedName>
        <fullName evidence="3">Uncharacterized protein YndB with AHSA1/START domain</fullName>
    </submittedName>
</protein>
<proteinExistence type="inferred from homology"/>
<evidence type="ECO:0000313" key="3">
    <source>
        <dbReference type="EMBL" id="PYF74882.1"/>
    </source>
</evidence>
<dbReference type="OrthoDB" id="9795306at2"/>
<dbReference type="InterPro" id="IPR023393">
    <property type="entry name" value="START-like_dom_sf"/>
</dbReference>
<comment type="similarity">
    <text evidence="1">Belongs to the AHA1 family.</text>
</comment>
<reference evidence="3 4" key="1">
    <citation type="submission" date="2018-06" db="EMBL/GenBank/DDBJ databases">
        <title>Genomic Encyclopedia of Archaeal and Bacterial Type Strains, Phase II (KMG-II): from individual species to whole genera.</title>
        <authorList>
            <person name="Goeker M."/>
        </authorList>
    </citation>
    <scope>NUCLEOTIDE SEQUENCE [LARGE SCALE GENOMIC DNA]</scope>
    <source>
        <strain evidence="3 4">DSM 27372</strain>
    </source>
</reference>
<dbReference type="CDD" id="cd07814">
    <property type="entry name" value="SRPBCC_CalC_Aha1-like"/>
    <property type="match status" value="1"/>
</dbReference>
<organism evidence="3 4">
    <name type="scientific">Pedobacter nutrimenti</name>
    <dbReference type="NCBI Taxonomy" id="1241337"/>
    <lineage>
        <taxon>Bacteria</taxon>
        <taxon>Pseudomonadati</taxon>
        <taxon>Bacteroidota</taxon>
        <taxon>Sphingobacteriia</taxon>
        <taxon>Sphingobacteriales</taxon>
        <taxon>Sphingobacteriaceae</taxon>
        <taxon>Pedobacter</taxon>
    </lineage>
</organism>
<evidence type="ECO:0000259" key="2">
    <source>
        <dbReference type="Pfam" id="PF08327"/>
    </source>
</evidence>
<dbReference type="EMBL" id="QKLU01000003">
    <property type="protein sequence ID" value="PYF74882.1"/>
    <property type="molecule type" value="Genomic_DNA"/>
</dbReference>
<dbReference type="Gene3D" id="3.30.530.20">
    <property type="match status" value="1"/>
</dbReference>
<gene>
    <name evidence="3" type="ORF">B0O44_103328</name>
</gene>
<dbReference type="RefSeq" id="WP_110829732.1">
    <property type="nucleotide sequence ID" value="NZ_QKLU01000003.1"/>
</dbReference>
<comment type="caution">
    <text evidence="3">The sequence shown here is derived from an EMBL/GenBank/DDBJ whole genome shotgun (WGS) entry which is preliminary data.</text>
</comment>
<dbReference type="InterPro" id="IPR013538">
    <property type="entry name" value="ASHA1/2-like_C"/>
</dbReference>
<sequence>MTKREAVFSKDLENKKLTVVRTFDAPLKKVWSAWTESEKLDKWWAPKPYKAETKSMDFRAGGYWLYCMVGPQGERTWCKVTFHKIEAPTNFSCTTGFSDEQGVANTDFPATHWNNEFQEGTGTTTVTVNISFDQLADMETIIAMGFQEGFTAGLVNLDEYLESGH</sequence>